<dbReference type="InterPro" id="IPR036280">
    <property type="entry name" value="Multihaem_cyt_sf"/>
</dbReference>
<gene>
    <name evidence="2" type="ORF">GCM10007854_16550</name>
</gene>
<accession>A0ABQ5UZJ0</accession>
<protein>
    <recommendedName>
        <fullName evidence="4">Cytochrome c domain-containing protein</fullName>
    </recommendedName>
</protein>
<evidence type="ECO:0000256" key="1">
    <source>
        <dbReference type="SAM" id="SignalP"/>
    </source>
</evidence>
<feature type="signal peptide" evidence="1">
    <location>
        <begin position="1"/>
        <end position="22"/>
    </location>
</feature>
<organism evidence="2 3">
    <name type="scientific">Algimonas porphyrae</name>
    <dbReference type="NCBI Taxonomy" id="1128113"/>
    <lineage>
        <taxon>Bacteria</taxon>
        <taxon>Pseudomonadati</taxon>
        <taxon>Pseudomonadota</taxon>
        <taxon>Alphaproteobacteria</taxon>
        <taxon>Maricaulales</taxon>
        <taxon>Robiginitomaculaceae</taxon>
        <taxon>Algimonas</taxon>
    </lineage>
</organism>
<evidence type="ECO:0008006" key="4">
    <source>
        <dbReference type="Google" id="ProtNLM"/>
    </source>
</evidence>
<reference evidence="2" key="1">
    <citation type="journal article" date="2014" name="Int. J. Syst. Evol. Microbiol.">
        <title>Complete genome of a new Firmicutes species belonging to the dominant human colonic microbiota ('Ruminococcus bicirculans') reveals two chromosomes and a selective capacity to utilize plant glucans.</title>
        <authorList>
            <consortium name="NISC Comparative Sequencing Program"/>
            <person name="Wegmann U."/>
            <person name="Louis P."/>
            <person name="Goesmann A."/>
            <person name="Henrissat B."/>
            <person name="Duncan S.H."/>
            <person name="Flint H.J."/>
        </authorList>
    </citation>
    <scope>NUCLEOTIDE SEQUENCE</scope>
    <source>
        <strain evidence="2">NBRC 108216</strain>
    </source>
</reference>
<dbReference type="SUPFAM" id="SSF48695">
    <property type="entry name" value="Multiheme cytochromes"/>
    <property type="match status" value="1"/>
</dbReference>
<reference evidence="2" key="2">
    <citation type="submission" date="2023-01" db="EMBL/GenBank/DDBJ databases">
        <title>Draft genome sequence of Algimonas porphyrae strain NBRC 108216.</title>
        <authorList>
            <person name="Sun Q."/>
            <person name="Mori K."/>
        </authorList>
    </citation>
    <scope>NUCLEOTIDE SEQUENCE</scope>
    <source>
        <strain evidence="2">NBRC 108216</strain>
    </source>
</reference>
<dbReference type="PROSITE" id="PS51257">
    <property type="entry name" value="PROKAR_LIPOPROTEIN"/>
    <property type="match status" value="1"/>
</dbReference>
<comment type="caution">
    <text evidence="2">The sequence shown here is derived from an EMBL/GenBank/DDBJ whole genome shotgun (WGS) entry which is preliminary data.</text>
</comment>
<name>A0ABQ5UZJ0_9PROT</name>
<sequence>MSPDMKRLILAAGLILSACSQAAPDQAVFHAEANPSTLAEWNVLKIDRGHLVPTGGSVVYDVSAPLFTDYAHKMRTVYTPQAATVLADGALDFPVGSVLSKTFYYPEREDRVLKTDDQGLGAIDLSAHRIIETRLLVRRDAGWQPVSYVWNASESEARLKRTGAVIALTLSGEARNDPFAYVVPNENQCAGCHVTDMRTKAFHPLGATAPQFQDRGKMVVAGVMRHDAFTPQLDYRDETLPIADRARSYLAANCAHCHQPDGPADTSGLDLRLDAVDERAMGRCKPPIAAGSGTGGHLYSIVPGAPDRSIMTYRMASTAPGAMMPELGRSLAHAEGLALIRGWIAEMDGECGV</sequence>
<evidence type="ECO:0000313" key="3">
    <source>
        <dbReference type="Proteomes" id="UP001161390"/>
    </source>
</evidence>
<dbReference type="Proteomes" id="UP001161390">
    <property type="component" value="Unassembled WGS sequence"/>
</dbReference>
<proteinExistence type="predicted"/>
<evidence type="ECO:0000313" key="2">
    <source>
        <dbReference type="EMBL" id="GLQ20700.1"/>
    </source>
</evidence>
<dbReference type="EMBL" id="BSNJ01000003">
    <property type="protein sequence ID" value="GLQ20700.1"/>
    <property type="molecule type" value="Genomic_DNA"/>
</dbReference>
<feature type="chain" id="PRO_5045633871" description="Cytochrome c domain-containing protein" evidence="1">
    <location>
        <begin position="23"/>
        <end position="353"/>
    </location>
</feature>
<keyword evidence="1" id="KW-0732">Signal</keyword>
<keyword evidence="3" id="KW-1185">Reference proteome</keyword>